<keyword evidence="6" id="KW-0406">Ion transport</keyword>
<evidence type="ECO:0000256" key="2">
    <source>
        <dbReference type="ARBA" id="ARBA00022448"/>
    </source>
</evidence>
<keyword evidence="2" id="KW-0813">Transport</keyword>
<evidence type="ECO:0000313" key="11">
    <source>
        <dbReference type="Proteomes" id="UP001623290"/>
    </source>
</evidence>
<dbReference type="InterPro" id="IPR044669">
    <property type="entry name" value="YneE/VCCN1/2-like"/>
</dbReference>
<evidence type="ECO:0000256" key="4">
    <source>
        <dbReference type="ARBA" id="ARBA00022692"/>
    </source>
</evidence>
<feature type="transmembrane region" description="Helical" evidence="9">
    <location>
        <begin position="198"/>
        <end position="229"/>
    </location>
</feature>
<evidence type="ECO:0000256" key="5">
    <source>
        <dbReference type="ARBA" id="ARBA00022989"/>
    </source>
</evidence>
<dbReference type="Proteomes" id="UP001623290">
    <property type="component" value="Chromosome"/>
</dbReference>
<dbReference type="Pfam" id="PF25539">
    <property type="entry name" value="Bestrophin_2"/>
    <property type="match status" value="2"/>
</dbReference>
<keyword evidence="11" id="KW-1185">Reference proteome</keyword>
<feature type="transmembrane region" description="Helical" evidence="9">
    <location>
        <begin position="12"/>
        <end position="37"/>
    </location>
</feature>
<evidence type="ECO:0000256" key="1">
    <source>
        <dbReference type="ARBA" id="ARBA00004651"/>
    </source>
</evidence>
<evidence type="ECO:0000256" key="7">
    <source>
        <dbReference type="ARBA" id="ARBA00023136"/>
    </source>
</evidence>
<keyword evidence="4 9" id="KW-0812">Transmembrane</keyword>
<dbReference type="PANTHER" id="PTHR33281:SF19">
    <property type="entry name" value="VOLTAGE-DEPENDENT ANION CHANNEL-FORMING PROTEIN YNEE"/>
    <property type="match status" value="1"/>
</dbReference>
<evidence type="ECO:0000256" key="3">
    <source>
        <dbReference type="ARBA" id="ARBA00022475"/>
    </source>
</evidence>
<sequence length="283" mass="31554">MIIRKRPTILGLFFILQGSVVQIIWPQILVVFGIGIAVVLGHDHFPDYIKGLDPSPFALIGIALSIFLSFRNGACYDRWWEARKHWGVLIQSSRDVIRQTTMLEDLPERSALLHSLIRFAHLVETQLRGRSQNWQSDEALAQAARIVGQAEREGKLTHVEALVLHESLTRLSQSLLACERLANTPVPFAYSLLLHRTAYIYCVILPFGFVDTLGAVAPLVAGLVAYAFFGLDALAEELEQPFSDRVNALPLTAFATAIEISLKRALGETDLPQMPEAVDFILR</sequence>
<keyword evidence="3" id="KW-1003">Cell membrane</keyword>
<organism evidence="10 11">
    <name type="scientific">Thioclava litoralis</name>
    <dbReference type="NCBI Taxonomy" id="3076557"/>
    <lineage>
        <taxon>Bacteria</taxon>
        <taxon>Pseudomonadati</taxon>
        <taxon>Pseudomonadota</taxon>
        <taxon>Alphaproteobacteria</taxon>
        <taxon>Rhodobacterales</taxon>
        <taxon>Paracoccaceae</taxon>
        <taxon>Thioclava</taxon>
    </lineage>
</organism>
<name>A0ABZ1DXL8_9RHOB</name>
<evidence type="ECO:0000313" key="10">
    <source>
        <dbReference type="EMBL" id="WRY33530.1"/>
    </source>
</evidence>
<gene>
    <name evidence="10" type="ORF">RPE78_12720</name>
</gene>
<accession>A0ABZ1DXL8</accession>
<reference evidence="10 11" key="1">
    <citation type="submission" date="2023-09" db="EMBL/GenBank/DDBJ databases">
        <title>Thioclava shenzhenensis sp. nov., a multidrug resistant bacteria-antagonizing species isolated from coastal seawater.</title>
        <authorList>
            <person name="Long M."/>
        </authorList>
    </citation>
    <scope>NUCLEOTIDE SEQUENCE [LARGE SCALE GENOMIC DNA]</scope>
    <source>
        <strain evidence="10 11">FTW29</strain>
    </source>
</reference>
<comment type="similarity">
    <text evidence="8">Belongs to the anion channel-forming bestrophin (TC 1.A.46) family.</text>
</comment>
<proteinExistence type="inferred from homology"/>
<dbReference type="RefSeq" id="WP_406720760.1">
    <property type="nucleotide sequence ID" value="NZ_CP135443.1"/>
</dbReference>
<dbReference type="PANTHER" id="PTHR33281">
    <property type="entry name" value="UPF0187 PROTEIN YNEE"/>
    <property type="match status" value="1"/>
</dbReference>
<comment type="subcellular location">
    <subcellularLocation>
        <location evidence="1">Cell membrane</location>
        <topology evidence="1">Multi-pass membrane protein</topology>
    </subcellularLocation>
</comment>
<keyword evidence="5 9" id="KW-1133">Transmembrane helix</keyword>
<evidence type="ECO:0000256" key="9">
    <source>
        <dbReference type="SAM" id="Phobius"/>
    </source>
</evidence>
<evidence type="ECO:0000256" key="6">
    <source>
        <dbReference type="ARBA" id="ARBA00023065"/>
    </source>
</evidence>
<feature type="transmembrane region" description="Helical" evidence="9">
    <location>
        <begin position="57"/>
        <end position="74"/>
    </location>
</feature>
<protein>
    <submittedName>
        <fullName evidence="10">Bestrophin family protein</fullName>
    </submittedName>
</protein>
<dbReference type="EMBL" id="CP135443">
    <property type="protein sequence ID" value="WRY33530.1"/>
    <property type="molecule type" value="Genomic_DNA"/>
</dbReference>
<evidence type="ECO:0000256" key="8">
    <source>
        <dbReference type="ARBA" id="ARBA00034708"/>
    </source>
</evidence>
<keyword evidence="7 9" id="KW-0472">Membrane</keyword>